<evidence type="ECO:0000256" key="1">
    <source>
        <dbReference type="ARBA" id="ARBA00004245"/>
    </source>
</evidence>
<dbReference type="PROSITE" id="PS50067">
    <property type="entry name" value="KINESIN_MOTOR_2"/>
    <property type="match status" value="1"/>
</dbReference>
<dbReference type="InterPro" id="IPR027417">
    <property type="entry name" value="P-loop_NTPase"/>
</dbReference>
<dbReference type="EMBL" id="CAJNOR010015132">
    <property type="protein sequence ID" value="CAF1681329.1"/>
    <property type="molecule type" value="Genomic_DNA"/>
</dbReference>
<dbReference type="InterPro" id="IPR001752">
    <property type="entry name" value="Kinesin_motor_dom"/>
</dbReference>
<dbReference type="PANTHER" id="PTHR47971:SF8">
    <property type="entry name" value="KINESIN-LIKE PROTEIN"/>
    <property type="match status" value="1"/>
</dbReference>
<evidence type="ECO:0000256" key="4">
    <source>
        <dbReference type="ARBA" id="ARBA00022741"/>
    </source>
</evidence>
<feature type="non-terminal residue" evidence="12">
    <location>
        <position position="1"/>
    </location>
</feature>
<dbReference type="Gene3D" id="3.40.850.10">
    <property type="entry name" value="Kinesin motor domain"/>
    <property type="match status" value="1"/>
</dbReference>
<dbReference type="GO" id="GO:0003777">
    <property type="term" value="F:microtubule motor activity"/>
    <property type="evidence" value="ECO:0007669"/>
    <property type="project" value="InterPro"/>
</dbReference>
<dbReference type="InterPro" id="IPR036961">
    <property type="entry name" value="Kinesin_motor_dom_sf"/>
</dbReference>
<dbReference type="GO" id="GO:0005524">
    <property type="term" value="F:ATP binding"/>
    <property type="evidence" value="ECO:0007669"/>
    <property type="project" value="UniProtKB-KW"/>
</dbReference>
<evidence type="ECO:0000256" key="9">
    <source>
        <dbReference type="PROSITE-ProRule" id="PRU00283"/>
    </source>
</evidence>
<evidence type="ECO:0000256" key="8">
    <source>
        <dbReference type="ARBA" id="ARBA00023212"/>
    </source>
</evidence>
<gene>
    <name evidence="12" type="ORF">XAT740_LOCUS60620</name>
</gene>
<evidence type="ECO:0000256" key="6">
    <source>
        <dbReference type="ARBA" id="ARBA00023054"/>
    </source>
</evidence>
<dbReference type="InterPro" id="IPR054473">
    <property type="entry name" value="KIF2A-like_N"/>
</dbReference>
<evidence type="ECO:0000259" key="11">
    <source>
        <dbReference type="PROSITE" id="PS50067"/>
    </source>
</evidence>
<keyword evidence="6" id="KW-0175">Coiled coil</keyword>
<evidence type="ECO:0000313" key="13">
    <source>
        <dbReference type="Proteomes" id="UP000663828"/>
    </source>
</evidence>
<evidence type="ECO:0000313" key="12">
    <source>
        <dbReference type="EMBL" id="CAF1681329.1"/>
    </source>
</evidence>
<keyword evidence="2" id="KW-0963">Cytoplasm</keyword>
<dbReference type="GO" id="GO:0007019">
    <property type="term" value="P:microtubule depolymerization"/>
    <property type="evidence" value="ECO:0007669"/>
    <property type="project" value="TreeGrafter"/>
</dbReference>
<evidence type="ECO:0000256" key="3">
    <source>
        <dbReference type="ARBA" id="ARBA00022701"/>
    </source>
</evidence>
<keyword evidence="5" id="KW-0067">ATP-binding</keyword>
<comment type="caution">
    <text evidence="12">The sequence shown here is derived from an EMBL/GenBank/DDBJ whole genome shotgun (WGS) entry which is preliminary data.</text>
</comment>
<comment type="subcellular location">
    <subcellularLocation>
        <location evidence="1">Cytoplasm</location>
        <location evidence="1">Cytoskeleton</location>
    </subcellularLocation>
</comment>
<keyword evidence="13" id="KW-1185">Reference proteome</keyword>
<reference evidence="12" key="1">
    <citation type="submission" date="2021-02" db="EMBL/GenBank/DDBJ databases">
        <authorList>
            <person name="Nowell W R."/>
        </authorList>
    </citation>
    <scope>NUCLEOTIDE SEQUENCE</scope>
</reference>
<keyword evidence="3" id="KW-0493">Microtubule</keyword>
<dbReference type="GO" id="GO:0005874">
    <property type="term" value="C:microtubule"/>
    <property type="evidence" value="ECO:0007669"/>
    <property type="project" value="UniProtKB-KW"/>
</dbReference>
<protein>
    <recommendedName>
        <fullName evidence="11">Kinesin motor domain-containing protein</fullName>
    </recommendedName>
</protein>
<dbReference type="Proteomes" id="UP000663828">
    <property type="component" value="Unassembled WGS sequence"/>
</dbReference>
<dbReference type="InterPro" id="IPR027640">
    <property type="entry name" value="Kinesin-like_fam"/>
</dbReference>
<evidence type="ECO:0000256" key="2">
    <source>
        <dbReference type="ARBA" id="ARBA00022490"/>
    </source>
</evidence>
<dbReference type="AlphaFoldDB" id="A0A816GZQ4"/>
<feature type="domain" description="Kinesin motor" evidence="11">
    <location>
        <begin position="284"/>
        <end position="378"/>
    </location>
</feature>
<accession>A0A816GZQ4</accession>
<evidence type="ECO:0000256" key="5">
    <source>
        <dbReference type="ARBA" id="ARBA00022840"/>
    </source>
</evidence>
<dbReference type="PANTHER" id="PTHR47971">
    <property type="entry name" value="KINESIN-RELATED PROTEIN 6"/>
    <property type="match status" value="1"/>
</dbReference>
<keyword evidence="8" id="KW-0206">Cytoskeleton</keyword>
<proteinExistence type="inferred from homology"/>
<name>A0A816GZQ4_ADIRI</name>
<dbReference type="SUPFAM" id="SSF52540">
    <property type="entry name" value="P-loop containing nucleoside triphosphate hydrolases"/>
    <property type="match status" value="1"/>
</dbReference>
<feature type="compositionally biased region" description="Low complexity" evidence="10">
    <location>
        <begin position="186"/>
        <end position="200"/>
    </location>
</feature>
<dbReference type="GO" id="GO:0007018">
    <property type="term" value="P:microtubule-based movement"/>
    <property type="evidence" value="ECO:0007669"/>
    <property type="project" value="InterPro"/>
</dbReference>
<sequence length="378" mass="41781">MDALFGSIQVSSFIKIKRSDGRVHLAKVVQLSSESKSVGVEWNEHGEIKGKEILLDLVYELNNELRPNQSLKQSSTVVNQQIRPTAAIPVTSTSLSSSRLTLDIDTLEREYNSRPPPTLPPQLLQRIQQHPASIQTTSTPLPPPPQLLNGTINATTQEKANGSTSDTNNTVAMRAIRRPAAQTNVSSTKLSIPSSSSIPAATPSIEQQFQIPPPVNNKSERRLSRLPIVQQSSTTPTSVPDPPPSIGLHGPFGQMILDYRSTVNYTPITNSNMKDYQVNQKDLRICVAVRKRPLNKREIAKKDNDVITIPNKDHCLVHVPKSKVDLTKYLDNQTFKFDYTFDERASNDLVYRYTAAPLIDTIFNGGNATVFAYGQTGS</sequence>
<comment type="similarity">
    <text evidence="9">Belongs to the TRAFAC class myosin-kinesin ATPase superfamily. Kinesin family.</text>
</comment>
<organism evidence="12 13">
    <name type="scientific">Adineta ricciae</name>
    <name type="common">Rotifer</name>
    <dbReference type="NCBI Taxonomy" id="249248"/>
    <lineage>
        <taxon>Eukaryota</taxon>
        <taxon>Metazoa</taxon>
        <taxon>Spiralia</taxon>
        <taxon>Gnathifera</taxon>
        <taxon>Rotifera</taxon>
        <taxon>Eurotatoria</taxon>
        <taxon>Bdelloidea</taxon>
        <taxon>Adinetida</taxon>
        <taxon>Adinetidae</taxon>
        <taxon>Adineta</taxon>
    </lineage>
</organism>
<feature type="region of interest" description="Disordered" evidence="10">
    <location>
        <begin position="181"/>
        <end position="200"/>
    </location>
</feature>
<evidence type="ECO:0000256" key="10">
    <source>
        <dbReference type="SAM" id="MobiDB-lite"/>
    </source>
</evidence>
<dbReference type="Pfam" id="PF22923">
    <property type="entry name" value="KIF2A-like_1st"/>
    <property type="match status" value="1"/>
</dbReference>
<keyword evidence="7" id="KW-0505">Motor protein</keyword>
<dbReference type="GO" id="GO:0008017">
    <property type="term" value="F:microtubule binding"/>
    <property type="evidence" value="ECO:0007669"/>
    <property type="project" value="InterPro"/>
</dbReference>
<keyword evidence="4" id="KW-0547">Nucleotide-binding</keyword>
<dbReference type="Pfam" id="PF00225">
    <property type="entry name" value="Kinesin"/>
    <property type="match status" value="1"/>
</dbReference>
<comment type="caution">
    <text evidence="9">Lacks conserved residue(s) required for the propagation of feature annotation.</text>
</comment>
<evidence type="ECO:0000256" key="7">
    <source>
        <dbReference type="ARBA" id="ARBA00023175"/>
    </source>
</evidence>